<evidence type="ECO:0008006" key="4">
    <source>
        <dbReference type="Google" id="ProtNLM"/>
    </source>
</evidence>
<feature type="transmembrane region" description="Helical" evidence="1">
    <location>
        <begin position="98"/>
        <end position="118"/>
    </location>
</feature>
<dbReference type="eggNOG" id="COG0723">
    <property type="taxonomic scope" value="Bacteria"/>
</dbReference>
<proteinExistence type="predicted"/>
<dbReference type="AlphaFoldDB" id="H5XGI9"/>
<name>H5XGI9_9PSEU</name>
<feature type="transmembrane region" description="Helical" evidence="1">
    <location>
        <begin position="198"/>
        <end position="215"/>
    </location>
</feature>
<feature type="transmembrane region" description="Helical" evidence="1">
    <location>
        <begin position="393"/>
        <end position="409"/>
    </location>
</feature>
<dbReference type="HOGENOM" id="CLU_016537_0_0_11"/>
<keyword evidence="1" id="KW-1133">Transmembrane helix</keyword>
<accession>H5XGI9</accession>
<keyword evidence="3" id="KW-1185">Reference proteome</keyword>
<dbReference type="RefSeq" id="WP_005455207.1">
    <property type="nucleotide sequence ID" value="NZ_CM001440.1"/>
</dbReference>
<keyword evidence="1" id="KW-0812">Transmembrane</keyword>
<organism evidence="2 3">
    <name type="scientific">Saccharomonospora cyanea NA-134</name>
    <dbReference type="NCBI Taxonomy" id="882082"/>
    <lineage>
        <taxon>Bacteria</taxon>
        <taxon>Bacillati</taxon>
        <taxon>Actinomycetota</taxon>
        <taxon>Actinomycetes</taxon>
        <taxon>Pseudonocardiales</taxon>
        <taxon>Pseudonocardiaceae</taxon>
        <taxon>Saccharomonospora</taxon>
    </lineage>
</organism>
<evidence type="ECO:0000256" key="1">
    <source>
        <dbReference type="SAM" id="Phobius"/>
    </source>
</evidence>
<feature type="transmembrane region" description="Helical" evidence="1">
    <location>
        <begin position="66"/>
        <end position="86"/>
    </location>
</feature>
<feature type="transmembrane region" description="Helical" evidence="1">
    <location>
        <begin position="250"/>
        <end position="271"/>
    </location>
</feature>
<feature type="transmembrane region" description="Helical" evidence="1">
    <location>
        <begin position="322"/>
        <end position="339"/>
    </location>
</feature>
<sequence length="610" mass="66248">MSAPTREPVRAETPEPARPRGRVPWPLLADAAVMTFFVLAAFLLYRPLWENLSGGYLQHSGQDQNMWEWFFAVTAHSVLNFENPLFSTLQNHPLGVNLMANTAMFGVGVPLTPVTVLFGPTVTWAIALTGGLAGTAVAWYWVLSRHLVSTRAGSAVGAAFAAFAPPIISHANAHPNFVALFVLPFIVLWLLKLARGERVVRNGVILGLLVTYQILLGEESLLIAATTLAVFALAYTVMRPEQALSMVRPLGKGVAVGAAVSLVLVAVPLWWQFFGPQSYPGIEHGMRGNDVAAFTAFATESVAGTDDSAVGLSMNRTEENAFFGWPLVVLLLGLVVALWRDVVSRALAVTMLVMAWLSMGALLIVDGEGTSIPGPWMLLFDVPLFDSVLESRFALGCVPVIGILLARATEKVLRLRVRPDWRYTAGIVWFSALVLALLPIAPTELKVAERGETPAFFTSGEWRRYVDDGSVVVAPLPNPGDADALHWQVESGLEFPLAGGYFVGPDGEGNGRYGPEYRPTTYLLAEVHTSGEVPEITVDHRDDAVADLRYWRADVVVLPIGDSPHQVQLRETIEALLGQPGEVHRDVWVWDVRRLTADAVTPEEAVSSPG</sequence>
<protein>
    <recommendedName>
        <fullName evidence="4">Glycosyl transferase</fullName>
    </recommendedName>
</protein>
<gene>
    <name evidence="2" type="ORF">SaccyDRAFT_1627</name>
</gene>
<feature type="transmembrane region" description="Helical" evidence="1">
    <location>
        <begin position="174"/>
        <end position="191"/>
    </location>
</feature>
<reference evidence="2 3" key="1">
    <citation type="submission" date="2011-11" db="EMBL/GenBank/DDBJ databases">
        <title>The Noncontiguous Finished sequence of Saccharomonospora cyanea NA-134.</title>
        <authorList>
            <consortium name="US DOE Joint Genome Institute"/>
            <person name="Lucas S."/>
            <person name="Han J."/>
            <person name="Lapidus A."/>
            <person name="Cheng J.-F."/>
            <person name="Goodwin L."/>
            <person name="Pitluck S."/>
            <person name="Peters L."/>
            <person name="Ovchinnikova G."/>
            <person name="Lu M."/>
            <person name="Detter J.C."/>
            <person name="Han C."/>
            <person name="Tapia R."/>
            <person name="Land M."/>
            <person name="Hauser L."/>
            <person name="Kyrpides N."/>
            <person name="Ivanova N."/>
            <person name="Pagani I."/>
            <person name="Brambilla E.-M."/>
            <person name="Klenk H.-P."/>
            <person name="Woyke T."/>
        </authorList>
    </citation>
    <scope>NUCLEOTIDE SEQUENCE [LARGE SCALE GENOMIC DNA]</scope>
    <source>
        <strain evidence="2 3">NA-134</strain>
    </source>
</reference>
<evidence type="ECO:0000313" key="3">
    <source>
        <dbReference type="Proteomes" id="UP000002791"/>
    </source>
</evidence>
<dbReference type="STRING" id="882082.SaccyDRAFT_1627"/>
<evidence type="ECO:0000313" key="2">
    <source>
        <dbReference type="EMBL" id="EHR60528.1"/>
    </source>
</evidence>
<dbReference type="EMBL" id="CM001440">
    <property type="protein sequence ID" value="EHR60528.1"/>
    <property type="molecule type" value="Genomic_DNA"/>
</dbReference>
<feature type="transmembrane region" description="Helical" evidence="1">
    <location>
        <begin position="221"/>
        <end position="238"/>
    </location>
</feature>
<feature type="transmembrane region" description="Helical" evidence="1">
    <location>
        <begin position="421"/>
        <end position="441"/>
    </location>
</feature>
<keyword evidence="1" id="KW-0472">Membrane</keyword>
<feature type="transmembrane region" description="Helical" evidence="1">
    <location>
        <begin position="150"/>
        <end position="168"/>
    </location>
</feature>
<feature type="transmembrane region" description="Helical" evidence="1">
    <location>
        <begin position="27"/>
        <end position="46"/>
    </location>
</feature>
<feature type="transmembrane region" description="Helical" evidence="1">
    <location>
        <begin position="124"/>
        <end position="143"/>
    </location>
</feature>
<dbReference type="Proteomes" id="UP000002791">
    <property type="component" value="Chromosome"/>
</dbReference>
<dbReference type="OrthoDB" id="2369748at2"/>
<feature type="transmembrane region" description="Helical" evidence="1">
    <location>
        <begin position="346"/>
        <end position="365"/>
    </location>
</feature>